<sequence>MLLEYAKRLKNTLSVRRAEKERYAAVRQFVKGRGRGRLLDIGMGSDEMLRMLGGKGLDLYGVDISSADRERSIDEIALMGMASIEELPYNDGFFDCVTSVDTPPLWQDKAAAFAEILRVLRSGGQLVCAFEFDGETGAGTPPRAFRAQARKAGLVNVSVKVLREDGGYLLVGEKP</sequence>
<evidence type="ECO:0000313" key="3">
    <source>
        <dbReference type="Proteomes" id="UP000004259"/>
    </source>
</evidence>
<dbReference type="EMBL" id="ADKM02000050">
    <property type="protein sequence ID" value="EGC03868.1"/>
    <property type="molecule type" value="Genomic_DNA"/>
</dbReference>
<dbReference type="Gene3D" id="3.40.50.150">
    <property type="entry name" value="Vaccinia Virus protein VP39"/>
    <property type="match status" value="1"/>
</dbReference>
<dbReference type="CDD" id="cd02440">
    <property type="entry name" value="AdoMet_MTases"/>
    <property type="match status" value="1"/>
</dbReference>
<protein>
    <submittedName>
        <fullName evidence="2">Methyltransferase domain protein</fullName>
    </submittedName>
</protein>
<feature type="domain" description="Methyltransferase type 11" evidence="1">
    <location>
        <begin position="39"/>
        <end position="128"/>
    </location>
</feature>
<comment type="caution">
    <text evidence="2">The sequence shown here is derived from an EMBL/GenBank/DDBJ whole genome shotgun (WGS) entry which is preliminary data.</text>
</comment>
<dbReference type="Pfam" id="PF08241">
    <property type="entry name" value="Methyltransf_11"/>
    <property type="match status" value="1"/>
</dbReference>
<gene>
    <name evidence="2" type="ORF">CUS_6398</name>
</gene>
<dbReference type="GO" id="GO:0008757">
    <property type="term" value="F:S-adenosylmethionine-dependent methyltransferase activity"/>
    <property type="evidence" value="ECO:0007669"/>
    <property type="project" value="InterPro"/>
</dbReference>
<reference evidence="2 3" key="1">
    <citation type="submission" date="2011-02" db="EMBL/GenBank/DDBJ databases">
        <authorList>
            <person name="Nelson K.E."/>
            <person name="Sutton G."/>
            <person name="Torralba M."/>
            <person name="Durkin S."/>
            <person name="Harkins D."/>
            <person name="Montgomery R."/>
            <person name="Ziemer C."/>
            <person name="Klaassens E."/>
            <person name="Ocuiv P."/>
            <person name="Morrison M."/>
        </authorList>
    </citation>
    <scope>NUCLEOTIDE SEQUENCE [LARGE SCALE GENOMIC DNA]</scope>
    <source>
        <strain evidence="2 3">8</strain>
    </source>
</reference>
<dbReference type="OrthoDB" id="9772751at2"/>
<dbReference type="InterPro" id="IPR029063">
    <property type="entry name" value="SAM-dependent_MTases_sf"/>
</dbReference>
<evidence type="ECO:0000313" key="2">
    <source>
        <dbReference type="EMBL" id="EGC03868.1"/>
    </source>
</evidence>
<dbReference type="RefSeq" id="WP_002847826.1">
    <property type="nucleotide sequence ID" value="NZ_ADKM02000050.1"/>
</dbReference>
<proteinExistence type="predicted"/>
<dbReference type="eggNOG" id="COG2226">
    <property type="taxonomic scope" value="Bacteria"/>
</dbReference>
<dbReference type="STRING" id="246199.CUS_6398"/>
<name>E9S9U7_RUMAL</name>
<accession>E9S9U7</accession>
<dbReference type="PANTHER" id="PTHR43591">
    <property type="entry name" value="METHYLTRANSFERASE"/>
    <property type="match status" value="1"/>
</dbReference>
<keyword evidence="3" id="KW-1185">Reference proteome</keyword>
<organism evidence="2 3">
    <name type="scientific">Ruminococcus albus 8</name>
    <dbReference type="NCBI Taxonomy" id="246199"/>
    <lineage>
        <taxon>Bacteria</taxon>
        <taxon>Bacillati</taxon>
        <taxon>Bacillota</taxon>
        <taxon>Clostridia</taxon>
        <taxon>Eubacteriales</taxon>
        <taxon>Oscillospiraceae</taxon>
        <taxon>Ruminococcus</taxon>
    </lineage>
</organism>
<dbReference type="SUPFAM" id="SSF53335">
    <property type="entry name" value="S-adenosyl-L-methionine-dependent methyltransferases"/>
    <property type="match status" value="1"/>
</dbReference>
<keyword evidence="2" id="KW-0808">Transferase</keyword>
<dbReference type="Proteomes" id="UP000004259">
    <property type="component" value="Unassembled WGS sequence"/>
</dbReference>
<dbReference type="InterPro" id="IPR013216">
    <property type="entry name" value="Methyltransf_11"/>
</dbReference>
<evidence type="ECO:0000259" key="1">
    <source>
        <dbReference type="Pfam" id="PF08241"/>
    </source>
</evidence>
<dbReference type="AlphaFoldDB" id="E9S9U7"/>
<keyword evidence="2" id="KW-0489">Methyltransferase</keyword>
<dbReference type="GO" id="GO:0032259">
    <property type="term" value="P:methylation"/>
    <property type="evidence" value="ECO:0007669"/>
    <property type="project" value="UniProtKB-KW"/>
</dbReference>